<evidence type="ECO:0000313" key="3">
    <source>
        <dbReference type="EMBL" id="QFP93870.1"/>
    </source>
</evidence>
<protein>
    <submittedName>
        <fullName evidence="3">Capsid assembly protease C</fullName>
    </submittedName>
</protein>
<dbReference type="InterPro" id="IPR002142">
    <property type="entry name" value="Peptidase_S49"/>
</dbReference>
<keyword evidence="3" id="KW-0645">Protease</keyword>
<reference evidence="3 4" key="1">
    <citation type="submission" date="2019-08" db="EMBL/GenBank/DDBJ databases">
        <title>Six bacteriophages against potato bacterial diseases.</title>
        <authorList>
            <person name="Zhang X."/>
            <person name="Kering K."/>
        </authorList>
    </citation>
    <scope>NUCLEOTIDE SEQUENCE [LARGE SCALE GENOMIC DNA]</scope>
</reference>
<keyword evidence="4" id="KW-1185">Reference proteome</keyword>
<dbReference type="PANTHER" id="PTHR42987:SF4">
    <property type="entry name" value="PROTEASE SOHB-RELATED"/>
    <property type="match status" value="1"/>
</dbReference>
<dbReference type="GO" id="GO:0008233">
    <property type="term" value="F:peptidase activity"/>
    <property type="evidence" value="ECO:0007669"/>
    <property type="project" value="UniProtKB-KW"/>
</dbReference>
<evidence type="ECO:0000313" key="4">
    <source>
        <dbReference type="Proteomes" id="UP000326781"/>
    </source>
</evidence>
<keyword evidence="3" id="KW-0378">Hydrolase</keyword>
<name>A0A5P8D764_9CAUD</name>
<feature type="domain" description="Peptidase S49" evidence="2">
    <location>
        <begin position="134"/>
        <end position="276"/>
    </location>
</feature>
<dbReference type="InterPro" id="IPR029045">
    <property type="entry name" value="ClpP/crotonase-like_dom_sf"/>
</dbReference>
<dbReference type="CDD" id="cd07022">
    <property type="entry name" value="S49_Sppa_36K_type"/>
    <property type="match status" value="1"/>
</dbReference>
<evidence type="ECO:0000259" key="2">
    <source>
        <dbReference type="Pfam" id="PF01343"/>
    </source>
</evidence>
<dbReference type="InterPro" id="IPR033855">
    <property type="entry name" value="Protein_C"/>
</dbReference>
<dbReference type="Gene3D" id="6.20.330.10">
    <property type="match status" value="1"/>
</dbReference>
<accession>A0A5P8D764</accession>
<evidence type="ECO:0000256" key="1">
    <source>
        <dbReference type="ARBA" id="ARBA00008683"/>
    </source>
</evidence>
<dbReference type="Proteomes" id="UP000326781">
    <property type="component" value="Segment"/>
</dbReference>
<dbReference type="PANTHER" id="PTHR42987">
    <property type="entry name" value="PEPTIDASE S49"/>
    <property type="match status" value="1"/>
</dbReference>
<dbReference type="SUPFAM" id="SSF52096">
    <property type="entry name" value="ClpP/crotonase"/>
    <property type="match status" value="1"/>
</dbReference>
<dbReference type="GO" id="GO:0006508">
    <property type="term" value="P:proteolysis"/>
    <property type="evidence" value="ECO:0007669"/>
    <property type="project" value="UniProtKB-KW"/>
</dbReference>
<dbReference type="Pfam" id="PF01343">
    <property type="entry name" value="Peptidase_S49"/>
    <property type="match status" value="1"/>
</dbReference>
<dbReference type="EMBL" id="MN270891">
    <property type="protein sequence ID" value="QFP93870.1"/>
    <property type="molecule type" value="Genomic_DNA"/>
</dbReference>
<proteinExistence type="inferred from homology"/>
<comment type="similarity">
    <text evidence="1">Belongs to the peptidase S49 family.</text>
</comment>
<organism evidence="3 4">
    <name type="scientific">Pectobacterium phage Wc4</name>
    <dbReference type="NCBI Taxonomy" id="2652428"/>
    <lineage>
        <taxon>Viruses</taxon>
        <taxon>Duplodnaviria</taxon>
        <taxon>Heunggongvirae</taxon>
        <taxon>Uroviricota</taxon>
        <taxon>Caudoviricetes</taxon>
        <taxon>Andersonviridae</taxon>
        <taxon>Andersonviridae incertae sedis</taxon>
        <taxon>Arnovirus</taxon>
        <taxon>Arnovirus Wc4</taxon>
    </lineage>
</organism>
<dbReference type="Gene3D" id="3.90.226.10">
    <property type="entry name" value="2-enoyl-CoA Hydratase, Chain A, domain 1"/>
    <property type="match status" value="1"/>
</dbReference>
<sequence length="461" mass="48134">MAGILRIADMLFNQPLLATESLASSVAAYINSRMFGSNDVGLAVNFQKPDGDASQYLRVSEGTAILPIMGGLTHRATGMDALCTGGLSSYAGLTKAFDEALADQNVERIVMHVDSGGGQATGCFDLARHIMANRGSKPIIAYVDGLSASAAYALSCAADEVIASPHAEVGSIGVLMVHEDYSKMLAKEGIEATVFKAGANKGMGLPYTPLSKEAKETMQARIDELYDDFTGLVSDARGTKMSQQDAKNTEASVYGSQEALKIGLIDKIMTPDEFVAYITPNSTSASVAQKPVIAQAEESNQVTEMTEQEMKEMAELRAFKLATEQSALATSMAAAVSAMQPHATAIGFDALTVVTALSTLSEEHKALFSGCIESASAKLAQAATEMSALVASHATELADVKSKAQAAIDASAALEEQGGSGDAALDEGAEKNLTEAEQQAKLRAEALTDAVAKMIASGNYN</sequence>